<evidence type="ECO:0000313" key="2">
    <source>
        <dbReference type="Proteomes" id="UP000003477"/>
    </source>
</evidence>
<dbReference type="Proteomes" id="UP000003477">
    <property type="component" value="Unassembled WGS sequence"/>
</dbReference>
<organism evidence="1 2">
    <name type="scientific">Crocosphaera watsonii WH 0003</name>
    <dbReference type="NCBI Taxonomy" id="423471"/>
    <lineage>
        <taxon>Bacteria</taxon>
        <taxon>Bacillati</taxon>
        <taxon>Cyanobacteriota</taxon>
        <taxon>Cyanophyceae</taxon>
        <taxon>Oscillatoriophycideae</taxon>
        <taxon>Chroococcales</taxon>
        <taxon>Aphanothecaceae</taxon>
        <taxon>Crocosphaera</taxon>
    </lineage>
</organism>
<dbReference type="RefSeq" id="WP_007313329.1">
    <property type="nucleotide sequence ID" value="NZ_AESD01000884.1"/>
</dbReference>
<protein>
    <submittedName>
        <fullName evidence="1">Uncharacterized protein</fullName>
    </submittedName>
</protein>
<dbReference type="AlphaFoldDB" id="G5JDV5"/>
<dbReference type="GeneID" id="88768884"/>
<accession>G5JDV5</accession>
<gene>
    <name evidence="1" type="ORF">CWATWH0003_5594</name>
</gene>
<dbReference type="EMBL" id="AESD01000884">
    <property type="protein sequence ID" value="EHJ09633.1"/>
    <property type="molecule type" value="Genomic_DNA"/>
</dbReference>
<reference evidence="1 2" key="1">
    <citation type="journal article" date="2011" name="Front. Microbiol.">
        <title>Two Strains of Crocosphaera watsonii with Highly Conserved Genomes are Distinguished by Strain-Specific Features.</title>
        <authorList>
            <person name="Bench S.R."/>
            <person name="Ilikchyan I.N."/>
            <person name="Tripp H.J."/>
            <person name="Zehr J.P."/>
        </authorList>
    </citation>
    <scope>NUCLEOTIDE SEQUENCE [LARGE SCALE GENOMIC DNA]</scope>
    <source>
        <strain evidence="1 2">WH 0003</strain>
    </source>
</reference>
<sequence length="466" mass="54203">MSIKRADGITESERYLKSLCDHTFLSLWSYPGVYRDQISGKRTEGKEVCDLLVVFKNHIIIFSDKDCQFPNSNQLDLDWNRWFKRAIQKSADQVWGAERWIKEYPERLFLDRSCTSPFPVEIPHLSIAKFHLVVVAHDNSMRCQHELGGSGSLMIHSSLKGSAHYIKEGQGCPFVIGDIDPKRTFVHILDDTSLEIVLRTLDTVSDFVAYLTKKEQFLRGNKIILAAGEEELLAHYLTNMNEKNEHDFVIPSDVDESVTSFMFDEGFWDEFQQSPERQEQISANYISYFWDTLIERFSKHILEDTQYYKSHPGVKGTEPVVRFLAAESRFRRRILARQLLDFVRLAPRDKIAIRYICSSSPQEPYYVFLTLPHDDWMTYEVYREARGAFLNAYCRTVKLNFPDVQHIVGIATEPGLNNRSQSEDAMYLDATNWTEEDAAKTREISEELNIFKNAKPFNIHDEEYPL</sequence>
<dbReference type="PATRIC" id="fig|423471.3.peg.5226"/>
<proteinExistence type="predicted"/>
<name>G5JDV5_CROWT</name>
<evidence type="ECO:0000313" key="1">
    <source>
        <dbReference type="EMBL" id="EHJ09633.1"/>
    </source>
</evidence>
<comment type="caution">
    <text evidence="1">The sequence shown here is derived from an EMBL/GenBank/DDBJ whole genome shotgun (WGS) entry which is preliminary data.</text>
</comment>